<dbReference type="SUPFAM" id="SSF56112">
    <property type="entry name" value="Protein kinase-like (PK-like)"/>
    <property type="match status" value="1"/>
</dbReference>
<dbReference type="PANTHER" id="PTHR24416">
    <property type="entry name" value="TYROSINE-PROTEIN KINASE RECEPTOR"/>
    <property type="match status" value="1"/>
</dbReference>
<dbReference type="GO" id="GO:0007169">
    <property type="term" value="P:cell surface receptor protein tyrosine kinase signaling pathway"/>
    <property type="evidence" value="ECO:0007669"/>
    <property type="project" value="TreeGrafter"/>
</dbReference>
<feature type="domain" description="Protein kinase" evidence="1">
    <location>
        <begin position="1"/>
        <end position="46"/>
    </location>
</feature>
<organism evidence="2 3">
    <name type="scientific">Dibothriocephalus latus</name>
    <name type="common">Fish tapeworm</name>
    <name type="synonym">Diphyllobothrium latum</name>
    <dbReference type="NCBI Taxonomy" id="60516"/>
    <lineage>
        <taxon>Eukaryota</taxon>
        <taxon>Metazoa</taxon>
        <taxon>Spiralia</taxon>
        <taxon>Lophotrochozoa</taxon>
        <taxon>Platyhelminthes</taxon>
        <taxon>Cestoda</taxon>
        <taxon>Eucestoda</taxon>
        <taxon>Diphyllobothriidea</taxon>
        <taxon>Diphyllobothriidae</taxon>
        <taxon>Dibothriocephalus</taxon>
    </lineage>
</organism>
<evidence type="ECO:0000313" key="3">
    <source>
        <dbReference type="Proteomes" id="UP000281553"/>
    </source>
</evidence>
<evidence type="ECO:0000313" key="2">
    <source>
        <dbReference type="EMBL" id="VDN16035.1"/>
    </source>
</evidence>
<dbReference type="GO" id="GO:0005886">
    <property type="term" value="C:plasma membrane"/>
    <property type="evidence" value="ECO:0007669"/>
    <property type="project" value="TreeGrafter"/>
</dbReference>
<dbReference type="EMBL" id="UYRU01064434">
    <property type="protein sequence ID" value="VDN16035.1"/>
    <property type="molecule type" value="Genomic_DNA"/>
</dbReference>
<dbReference type="Pfam" id="PF07714">
    <property type="entry name" value="PK_Tyr_Ser-Thr"/>
    <property type="match status" value="1"/>
</dbReference>
<gene>
    <name evidence="2" type="ORF">DILT_LOCUS11866</name>
</gene>
<dbReference type="OrthoDB" id="28230at2759"/>
<dbReference type="GO" id="GO:0004714">
    <property type="term" value="F:transmembrane receptor protein tyrosine kinase activity"/>
    <property type="evidence" value="ECO:0007669"/>
    <property type="project" value="TreeGrafter"/>
</dbReference>
<dbReference type="AlphaFoldDB" id="A0A3P7LGJ9"/>
<proteinExistence type="predicted"/>
<dbReference type="PANTHER" id="PTHR24416:SF600">
    <property type="entry name" value="PDGF- AND VEGF-RECEPTOR RELATED, ISOFORM J"/>
    <property type="match status" value="1"/>
</dbReference>
<reference evidence="2 3" key="1">
    <citation type="submission" date="2018-11" db="EMBL/GenBank/DDBJ databases">
        <authorList>
            <consortium name="Pathogen Informatics"/>
        </authorList>
    </citation>
    <scope>NUCLEOTIDE SEQUENCE [LARGE SCALE GENOMIC DNA]</scope>
</reference>
<evidence type="ECO:0000259" key="1">
    <source>
        <dbReference type="PROSITE" id="PS50011"/>
    </source>
</evidence>
<protein>
    <recommendedName>
        <fullName evidence="1">Protein kinase domain-containing protein</fullName>
    </recommendedName>
</protein>
<dbReference type="Gene3D" id="1.10.510.10">
    <property type="entry name" value="Transferase(Phosphotransferase) domain 1"/>
    <property type="match status" value="1"/>
</dbReference>
<sequence length="46" mass="5190">MSEHRFSTKSDVWSFGILIYEIVTYGCPPYHGVLGDPSLQSLDPDM</sequence>
<dbReference type="Proteomes" id="UP000281553">
    <property type="component" value="Unassembled WGS sequence"/>
</dbReference>
<dbReference type="PROSITE" id="PS50011">
    <property type="entry name" value="PROTEIN_KINASE_DOM"/>
    <property type="match status" value="1"/>
</dbReference>
<dbReference type="GO" id="GO:0005524">
    <property type="term" value="F:ATP binding"/>
    <property type="evidence" value="ECO:0007669"/>
    <property type="project" value="InterPro"/>
</dbReference>
<dbReference type="InterPro" id="IPR011009">
    <property type="entry name" value="Kinase-like_dom_sf"/>
</dbReference>
<dbReference type="InterPro" id="IPR000719">
    <property type="entry name" value="Prot_kinase_dom"/>
</dbReference>
<dbReference type="GO" id="GO:0043235">
    <property type="term" value="C:receptor complex"/>
    <property type="evidence" value="ECO:0007669"/>
    <property type="project" value="TreeGrafter"/>
</dbReference>
<name>A0A3P7LGJ9_DIBLA</name>
<accession>A0A3P7LGJ9</accession>
<dbReference type="InterPro" id="IPR001245">
    <property type="entry name" value="Ser-Thr/Tyr_kinase_cat_dom"/>
</dbReference>
<keyword evidence="3" id="KW-1185">Reference proteome</keyword>
<dbReference type="InterPro" id="IPR050122">
    <property type="entry name" value="RTK"/>
</dbReference>